<feature type="transmembrane region" description="Helical" evidence="17">
    <location>
        <begin position="298"/>
        <end position="317"/>
    </location>
</feature>
<keyword evidence="2" id="KW-0328">Glycosyltransferase</keyword>
<dbReference type="GO" id="GO:0005886">
    <property type="term" value="C:plasma membrane"/>
    <property type="evidence" value="ECO:0007669"/>
    <property type="project" value="TreeGrafter"/>
</dbReference>
<dbReference type="PANTHER" id="PTHR30474:SF2">
    <property type="entry name" value="PEPTIDOGLYCAN GLYCOSYLTRANSFERASE FTSW-RELATED"/>
    <property type="match status" value="1"/>
</dbReference>
<evidence type="ECO:0000256" key="11">
    <source>
        <dbReference type="ARBA" id="ARBA00038053"/>
    </source>
</evidence>
<sequence>MIEKLKTRARRIPKLQFGTGTRAEPSPVTTYYLILVPVICLITIGFVMVFSASTVRVISQGENPYTAYLRNLLIMAFGVFVLFIAMRLPDRFWFRAAPWVFIATLILQFLVATPLGVESGGNTNWIMIPGVSFLIQPSETLKVGLALFIGWVIVKLNLDRTNFMHIAVNVGVPLAVGLTGILLGHDLGTALVVVALAAGCLAAARVPGKWFGIAILAFIPVAAFAVFQNQSRLQRVISVIPGFRKSPNPSAPEQIDHALWALGSGGLTGVGPGASKEKWNYLAEAHTDFIFAILGEELGLIGTVFVVVTFAVLIYGLTRLSLYHSDDFARIVSGGVTMWIAAQAIINMGAVVAVLPVIGVPLPLISTGGSAFVATCGGLGIVLSFARKDSGMEKAFGLRTLFRRPSKK</sequence>
<evidence type="ECO:0000256" key="9">
    <source>
        <dbReference type="ARBA" id="ARBA00032370"/>
    </source>
</evidence>
<keyword evidence="8 17" id="KW-0472">Membrane</keyword>
<organism evidence="18 19">
    <name type="scientific">Gleimia europaea ACS-120-V-Col10b</name>
    <dbReference type="NCBI Taxonomy" id="883069"/>
    <lineage>
        <taxon>Bacteria</taxon>
        <taxon>Bacillati</taxon>
        <taxon>Actinomycetota</taxon>
        <taxon>Actinomycetes</taxon>
        <taxon>Actinomycetales</taxon>
        <taxon>Actinomycetaceae</taxon>
        <taxon>Gleimia</taxon>
    </lineage>
</organism>
<comment type="subcellular location">
    <subcellularLocation>
        <location evidence="1">Membrane</location>
        <topology evidence="1">Multi-pass membrane protein</topology>
    </subcellularLocation>
</comment>
<evidence type="ECO:0000256" key="16">
    <source>
        <dbReference type="ARBA" id="ARBA00049966"/>
    </source>
</evidence>
<evidence type="ECO:0000256" key="5">
    <source>
        <dbReference type="ARBA" id="ARBA00022960"/>
    </source>
</evidence>
<reference evidence="18 19" key="1">
    <citation type="submission" date="2013-05" db="EMBL/GenBank/DDBJ databases">
        <title>The Genome Sequence of Actinomyces europaeus ACS-120-V-COL10B.</title>
        <authorList>
            <consortium name="The Broad Institute Genomics Platform"/>
            <person name="Earl A."/>
            <person name="Ward D."/>
            <person name="Feldgarden M."/>
            <person name="Gevers D."/>
            <person name="Saerens B."/>
            <person name="Vaneechoutte M."/>
            <person name="Walker B."/>
            <person name="Young S."/>
            <person name="Zeng Q."/>
            <person name="Gargeya S."/>
            <person name="Fitzgerald M."/>
            <person name="Haas B."/>
            <person name="Abouelleil A."/>
            <person name="Allen A.W."/>
            <person name="Alvarado L."/>
            <person name="Arachchi H.M."/>
            <person name="Berlin A.M."/>
            <person name="Chapman S.B."/>
            <person name="Gainer-Dewar J."/>
            <person name="Goldberg J."/>
            <person name="Griggs A."/>
            <person name="Gujja S."/>
            <person name="Hansen M."/>
            <person name="Howarth C."/>
            <person name="Imamovic A."/>
            <person name="Ireland A."/>
            <person name="Larimer J."/>
            <person name="McCowan C."/>
            <person name="Murphy C."/>
            <person name="Pearson M."/>
            <person name="Poon T.W."/>
            <person name="Priest M."/>
            <person name="Roberts A."/>
            <person name="Saif S."/>
            <person name="Shea T."/>
            <person name="Sisk P."/>
            <person name="Sykes S."/>
            <person name="Wortman J."/>
            <person name="Nusbaum C."/>
            <person name="Birren B."/>
        </authorList>
    </citation>
    <scope>NUCLEOTIDE SEQUENCE [LARGE SCALE GENOMIC DNA]</scope>
    <source>
        <strain evidence="18 19">ACS-120-V-Col10b</strain>
    </source>
</reference>
<dbReference type="GO" id="GO:0015648">
    <property type="term" value="F:lipid-linked peptidoglycan transporter activity"/>
    <property type="evidence" value="ECO:0007669"/>
    <property type="project" value="TreeGrafter"/>
</dbReference>
<evidence type="ECO:0000256" key="15">
    <source>
        <dbReference type="ARBA" id="ARBA00049902"/>
    </source>
</evidence>
<feature type="transmembrane region" description="Helical" evidence="17">
    <location>
        <begin position="67"/>
        <end position="85"/>
    </location>
</feature>
<evidence type="ECO:0000313" key="18">
    <source>
        <dbReference type="EMBL" id="EPD30301.1"/>
    </source>
</evidence>
<keyword evidence="6" id="KW-0573">Peptidoglycan synthesis</keyword>
<evidence type="ECO:0000256" key="6">
    <source>
        <dbReference type="ARBA" id="ARBA00022984"/>
    </source>
</evidence>
<feature type="transmembrane region" description="Helical" evidence="17">
    <location>
        <begin position="131"/>
        <end position="154"/>
    </location>
</feature>
<dbReference type="InterPro" id="IPR001182">
    <property type="entry name" value="FtsW/RodA"/>
</dbReference>
<dbReference type="EC" id="2.4.99.28" evidence="14"/>
<gene>
    <name evidence="18" type="ORF">HMPREF9238_00038</name>
</gene>
<evidence type="ECO:0000256" key="2">
    <source>
        <dbReference type="ARBA" id="ARBA00022676"/>
    </source>
</evidence>
<evidence type="ECO:0000256" key="8">
    <source>
        <dbReference type="ARBA" id="ARBA00023136"/>
    </source>
</evidence>
<proteinExistence type="inferred from homology"/>
<evidence type="ECO:0000256" key="12">
    <source>
        <dbReference type="ARBA" id="ARBA00041185"/>
    </source>
</evidence>
<keyword evidence="7 17" id="KW-1133">Transmembrane helix</keyword>
<evidence type="ECO:0000256" key="14">
    <source>
        <dbReference type="ARBA" id="ARBA00044770"/>
    </source>
</evidence>
<dbReference type="GO" id="GO:0008360">
    <property type="term" value="P:regulation of cell shape"/>
    <property type="evidence" value="ECO:0007669"/>
    <property type="project" value="UniProtKB-KW"/>
</dbReference>
<feature type="transmembrane region" description="Helical" evidence="17">
    <location>
        <begin position="187"/>
        <end position="204"/>
    </location>
</feature>
<feature type="transmembrane region" description="Helical" evidence="17">
    <location>
        <begin position="31"/>
        <end position="55"/>
    </location>
</feature>
<dbReference type="GO" id="GO:0009252">
    <property type="term" value="P:peptidoglycan biosynthetic process"/>
    <property type="evidence" value="ECO:0007669"/>
    <property type="project" value="UniProtKB-KW"/>
</dbReference>
<feature type="transmembrane region" description="Helical" evidence="17">
    <location>
        <begin position="338"/>
        <end position="358"/>
    </location>
</feature>
<dbReference type="GO" id="GO:0032153">
    <property type="term" value="C:cell division site"/>
    <property type="evidence" value="ECO:0007669"/>
    <property type="project" value="TreeGrafter"/>
</dbReference>
<keyword evidence="3" id="KW-0808">Transferase</keyword>
<evidence type="ECO:0000256" key="17">
    <source>
        <dbReference type="SAM" id="Phobius"/>
    </source>
</evidence>
<feature type="transmembrane region" description="Helical" evidence="17">
    <location>
        <begin position="364"/>
        <end position="386"/>
    </location>
</feature>
<dbReference type="GO" id="GO:0008955">
    <property type="term" value="F:peptidoglycan glycosyltransferase activity"/>
    <property type="evidence" value="ECO:0007669"/>
    <property type="project" value="UniProtKB-EC"/>
</dbReference>
<accession>A0A9W5RDG9</accession>
<evidence type="ECO:0000256" key="7">
    <source>
        <dbReference type="ARBA" id="ARBA00022989"/>
    </source>
</evidence>
<protein>
    <recommendedName>
        <fullName evidence="12">Probable peptidoglycan glycosyltransferase FtsW</fullName>
        <ecNumber evidence="14">2.4.99.28</ecNumber>
    </recommendedName>
    <alternativeName>
        <fullName evidence="13">Cell division protein FtsW</fullName>
    </alternativeName>
    <alternativeName>
        <fullName evidence="10">Cell wall polymerase</fullName>
    </alternativeName>
    <alternativeName>
        <fullName evidence="9">Peptidoglycan polymerase</fullName>
    </alternativeName>
</protein>
<feature type="transmembrane region" description="Helical" evidence="17">
    <location>
        <begin position="211"/>
        <end position="228"/>
    </location>
</feature>
<name>A0A9W5RDG9_9ACTO</name>
<evidence type="ECO:0000256" key="1">
    <source>
        <dbReference type="ARBA" id="ARBA00004141"/>
    </source>
</evidence>
<evidence type="ECO:0000256" key="13">
    <source>
        <dbReference type="ARBA" id="ARBA00041418"/>
    </source>
</evidence>
<comment type="function">
    <text evidence="16">Peptidoglycan polymerase that is essential for cell division.</text>
</comment>
<comment type="catalytic activity">
    <reaction evidence="15">
        <text>[GlcNAc-(1-&gt;4)-Mur2Ac(oyl-L-Ala-gamma-D-Glu-L-Lys-D-Ala-D-Ala)](n)-di-trans,octa-cis-undecaprenyl diphosphate + beta-D-GlcNAc-(1-&gt;4)-Mur2Ac(oyl-L-Ala-gamma-D-Glu-L-Lys-D-Ala-D-Ala)-di-trans,octa-cis-undecaprenyl diphosphate = [GlcNAc-(1-&gt;4)-Mur2Ac(oyl-L-Ala-gamma-D-Glu-L-Lys-D-Ala-D-Ala)](n+1)-di-trans,octa-cis-undecaprenyl diphosphate + di-trans,octa-cis-undecaprenyl diphosphate + H(+)</text>
        <dbReference type="Rhea" id="RHEA:23708"/>
        <dbReference type="Rhea" id="RHEA-COMP:9602"/>
        <dbReference type="Rhea" id="RHEA-COMP:9603"/>
        <dbReference type="ChEBI" id="CHEBI:15378"/>
        <dbReference type="ChEBI" id="CHEBI:58405"/>
        <dbReference type="ChEBI" id="CHEBI:60033"/>
        <dbReference type="ChEBI" id="CHEBI:78435"/>
        <dbReference type="EC" id="2.4.99.28"/>
    </reaction>
</comment>
<feature type="transmembrane region" description="Helical" evidence="17">
    <location>
        <begin position="163"/>
        <end position="181"/>
    </location>
</feature>
<evidence type="ECO:0000256" key="4">
    <source>
        <dbReference type="ARBA" id="ARBA00022692"/>
    </source>
</evidence>
<keyword evidence="19" id="KW-1185">Reference proteome</keyword>
<dbReference type="OrthoDB" id="9768187at2"/>
<keyword evidence="4 17" id="KW-0812">Transmembrane</keyword>
<dbReference type="Proteomes" id="UP000014387">
    <property type="component" value="Unassembled WGS sequence"/>
</dbReference>
<dbReference type="AlphaFoldDB" id="A0A9W5RDG9"/>
<evidence type="ECO:0000256" key="3">
    <source>
        <dbReference type="ARBA" id="ARBA00022679"/>
    </source>
</evidence>
<comment type="similarity">
    <text evidence="11">Belongs to the SEDS family. FtsW subfamily.</text>
</comment>
<dbReference type="PANTHER" id="PTHR30474">
    <property type="entry name" value="CELL CYCLE PROTEIN"/>
    <property type="match status" value="1"/>
</dbReference>
<dbReference type="EMBL" id="AGWN01000001">
    <property type="protein sequence ID" value="EPD30301.1"/>
    <property type="molecule type" value="Genomic_DNA"/>
</dbReference>
<feature type="transmembrane region" description="Helical" evidence="17">
    <location>
        <begin position="92"/>
        <end position="111"/>
    </location>
</feature>
<evidence type="ECO:0000313" key="19">
    <source>
        <dbReference type="Proteomes" id="UP000014387"/>
    </source>
</evidence>
<evidence type="ECO:0000256" key="10">
    <source>
        <dbReference type="ARBA" id="ARBA00033270"/>
    </source>
</evidence>
<dbReference type="Pfam" id="PF01098">
    <property type="entry name" value="FTSW_RODA_SPOVE"/>
    <property type="match status" value="1"/>
</dbReference>
<dbReference type="RefSeq" id="WP_016443413.1">
    <property type="nucleotide sequence ID" value="NZ_KE150266.1"/>
</dbReference>
<dbReference type="GO" id="GO:0051301">
    <property type="term" value="P:cell division"/>
    <property type="evidence" value="ECO:0007669"/>
    <property type="project" value="InterPro"/>
</dbReference>
<comment type="caution">
    <text evidence="18">The sequence shown here is derived from an EMBL/GenBank/DDBJ whole genome shotgun (WGS) entry which is preliminary data.</text>
</comment>
<keyword evidence="5" id="KW-0133">Cell shape</keyword>